<dbReference type="AlphaFoldDB" id="A0A1I7GML2"/>
<evidence type="ECO:0000313" key="2">
    <source>
        <dbReference type="Proteomes" id="UP000183656"/>
    </source>
</evidence>
<name>A0A1I7GML2_9BURK</name>
<protein>
    <recommendedName>
        <fullName evidence="3">Beta-galactosidase</fullName>
    </recommendedName>
</protein>
<evidence type="ECO:0000313" key="1">
    <source>
        <dbReference type="EMBL" id="SFU49667.1"/>
    </source>
</evidence>
<keyword evidence="2" id="KW-1185">Reference proteome</keyword>
<gene>
    <name evidence="1" type="ORF">SAMN04489707_100642</name>
</gene>
<dbReference type="Gene3D" id="3.20.20.80">
    <property type="entry name" value="Glycosidases"/>
    <property type="match status" value="1"/>
</dbReference>
<dbReference type="EMBL" id="FPBX01000006">
    <property type="protein sequence ID" value="SFU49667.1"/>
    <property type="molecule type" value="Genomic_DNA"/>
</dbReference>
<accession>A0A1I7GML2</accession>
<reference evidence="1 2" key="1">
    <citation type="submission" date="2016-10" db="EMBL/GenBank/DDBJ databases">
        <authorList>
            <person name="de Groot N.N."/>
        </authorList>
    </citation>
    <scope>NUCLEOTIDE SEQUENCE [LARGE SCALE GENOMIC DNA]</scope>
    <source>
        <strain evidence="1 2">R-24608</strain>
    </source>
</reference>
<dbReference type="Proteomes" id="UP000183656">
    <property type="component" value="Unassembled WGS sequence"/>
</dbReference>
<proteinExistence type="predicted"/>
<evidence type="ECO:0008006" key="3">
    <source>
        <dbReference type="Google" id="ProtNLM"/>
    </source>
</evidence>
<organism evidence="1 2">
    <name type="scientific">Paenacidovorax caeni</name>
    <dbReference type="NCBI Taxonomy" id="343013"/>
    <lineage>
        <taxon>Bacteria</taxon>
        <taxon>Pseudomonadati</taxon>
        <taxon>Pseudomonadota</taxon>
        <taxon>Betaproteobacteria</taxon>
        <taxon>Burkholderiales</taxon>
        <taxon>Comamonadaceae</taxon>
        <taxon>Paenacidovorax</taxon>
    </lineage>
</organism>
<sequence length="620" mass="68482">MLVAGAAGVQLLHRVEAVQSQPARPLLLAPMLGVLDTCVLLPADGTSDLAQRCTRPGGSAAGLVEATVAPLEPPAPREGGAPAPYRLGYTLQAPLLQLFRARGDVWEVDPERVDRLVRTVRDNARPVVLYLFSTHFPVDAPLEKMLARDASNLLQTQEGPLQVDAYFGIPTYPWTFARTDTDITARRVQATQALLEGLCKLPDADRAKIEGITLLGEVHHLFPDFQGGMGWRPPYRVTDYSAASVEGFQRYLAQQFGRIGQLNQLLGSRYARFEDVRPPARDLRAGPQAQTQAPTWQQWAEHIDSFAHGRLPVSGWAFAPGVPQPWVHVYRNGRWLGKTGVNMRREDVQKVHPEVGLADTGWRMDLDFRYWAEGVHRLDVFLETAPGRLVPMATRHVAVMGRAGGGALPAPRPQQPLPASVAPTPGVMIDVDMPGEMQTLYYNPLAALWHAFRGQQVARYLQYFDQVVAKSCLAGTPRYIHQLLAFPNPGWDESKYAVEASLQAGRSPAMGGLRLGVSLYGDATYGPRFTQWLAESGPRPYGITEFHPLRPLDGPALQGVLAQHAAQGAQFLSFFMEPRWQGALVERPHNPFSFDPENAHYHSADLYQAVDWIRQHGAAP</sequence>